<proteinExistence type="predicted"/>
<name>A0A0K0DUK8_STRER</name>
<dbReference type="InterPro" id="IPR050848">
    <property type="entry name" value="Homeobox_TF"/>
</dbReference>
<evidence type="ECO:0000256" key="6">
    <source>
        <dbReference type="RuleBase" id="RU000682"/>
    </source>
</evidence>
<feature type="DNA-binding region" description="Homeobox" evidence="5">
    <location>
        <begin position="65"/>
        <end position="124"/>
    </location>
</feature>
<dbReference type="AlphaFoldDB" id="A0A0K0DUK8"/>
<evidence type="ECO:0000256" key="3">
    <source>
        <dbReference type="ARBA" id="ARBA00023155"/>
    </source>
</evidence>
<dbReference type="STRING" id="6248.A0A0K0DUK8"/>
<sequence length="190" mass="22757">MEERNFTNEKIHNQKDYSSHPFLIDNLLQICNPIKSLEIFSNENSSIKKDFSNKCKEISIENEKKRRHRSTFTATQIRILEYEFMKSRYISTEHRSKLAHFLGISEQQIKIWFQNRRYKTRSSLLNKNENNSKCIPNLNQQNKDYFSTNNILTSNFLIEKNKNLTFNVQSLFHYNTYNSLKNCILQNSEI</sequence>
<reference evidence="9" key="1">
    <citation type="submission" date="2015-08" db="UniProtKB">
        <authorList>
            <consortium name="WormBaseParasite"/>
        </authorList>
    </citation>
    <scope>IDENTIFICATION</scope>
</reference>
<evidence type="ECO:0000313" key="8">
    <source>
        <dbReference type="Proteomes" id="UP000035681"/>
    </source>
</evidence>
<comment type="subcellular location">
    <subcellularLocation>
        <location evidence="1 5 6">Nucleus</location>
    </subcellularLocation>
</comment>
<dbReference type="InterPro" id="IPR009057">
    <property type="entry name" value="Homeodomain-like_sf"/>
</dbReference>
<dbReference type="PROSITE" id="PS50071">
    <property type="entry name" value="HOMEOBOX_2"/>
    <property type="match status" value="1"/>
</dbReference>
<dbReference type="InterPro" id="IPR001356">
    <property type="entry name" value="HD"/>
</dbReference>
<protein>
    <submittedName>
        <fullName evidence="9 10">Homeobox domain-containing protein</fullName>
    </submittedName>
</protein>
<dbReference type="WBParaSite" id="TCONS_00008476.p1">
    <property type="protein sequence ID" value="TCONS_00008476.p1"/>
    <property type="gene ID" value="XLOC_006420"/>
</dbReference>
<accession>A0A0K0DUK8</accession>
<evidence type="ECO:0000259" key="7">
    <source>
        <dbReference type="PROSITE" id="PS50071"/>
    </source>
</evidence>
<dbReference type="InterPro" id="IPR000047">
    <property type="entry name" value="HTH_motif"/>
</dbReference>
<keyword evidence="3 5" id="KW-0371">Homeobox</keyword>
<feature type="domain" description="Homeobox" evidence="7">
    <location>
        <begin position="63"/>
        <end position="123"/>
    </location>
</feature>
<organism evidence="9">
    <name type="scientific">Strongyloides stercoralis</name>
    <name type="common">Threadworm</name>
    <dbReference type="NCBI Taxonomy" id="6248"/>
    <lineage>
        <taxon>Eukaryota</taxon>
        <taxon>Metazoa</taxon>
        <taxon>Ecdysozoa</taxon>
        <taxon>Nematoda</taxon>
        <taxon>Chromadorea</taxon>
        <taxon>Rhabditida</taxon>
        <taxon>Tylenchina</taxon>
        <taxon>Panagrolaimomorpha</taxon>
        <taxon>Strongyloidoidea</taxon>
        <taxon>Strongyloididae</taxon>
        <taxon>Strongyloides</taxon>
    </lineage>
</organism>
<dbReference type="InterPro" id="IPR017970">
    <property type="entry name" value="Homeobox_CS"/>
</dbReference>
<evidence type="ECO:0000256" key="2">
    <source>
        <dbReference type="ARBA" id="ARBA00023125"/>
    </source>
</evidence>
<dbReference type="WBParaSite" id="SSTP_0000092200.1">
    <property type="protein sequence ID" value="SSTP_0000092200.1"/>
    <property type="gene ID" value="SSTP_0000092200"/>
</dbReference>
<dbReference type="CDD" id="cd00086">
    <property type="entry name" value="homeodomain"/>
    <property type="match status" value="1"/>
</dbReference>
<keyword evidence="4 5" id="KW-0539">Nucleus</keyword>
<dbReference type="PANTHER" id="PTHR24333:SF8">
    <property type="entry name" value="HOMEOBOX PROTEIN CEH-62"/>
    <property type="match status" value="1"/>
</dbReference>
<dbReference type="GO" id="GO:0003677">
    <property type="term" value="F:DNA binding"/>
    <property type="evidence" value="ECO:0007669"/>
    <property type="project" value="UniProtKB-UniRule"/>
</dbReference>
<dbReference type="PANTHER" id="PTHR24333">
    <property type="entry name" value="HOMEO BOX HB9 LIKE A-RELATED"/>
    <property type="match status" value="1"/>
</dbReference>
<dbReference type="Pfam" id="PF00046">
    <property type="entry name" value="Homeodomain"/>
    <property type="match status" value="1"/>
</dbReference>
<dbReference type="PRINTS" id="PR00024">
    <property type="entry name" value="HOMEOBOX"/>
</dbReference>
<evidence type="ECO:0000256" key="1">
    <source>
        <dbReference type="ARBA" id="ARBA00004123"/>
    </source>
</evidence>
<dbReference type="PROSITE" id="PS00027">
    <property type="entry name" value="HOMEOBOX_1"/>
    <property type="match status" value="1"/>
</dbReference>
<dbReference type="SMART" id="SM00389">
    <property type="entry name" value="HOX"/>
    <property type="match status" value="1"/>
</dbReference>
<dbReference type="GO" id="GO:0000981">
    <property type="term" value="F:DNA-binding transcription factor activity, RNA polymerase II-specific"/>
    <property type="evidence" value="ECO:0007669"/>
    <property type="project" value="InterPro"/>
</dbReference>
<keyword evidence="8" id="KW-1185">Reference proteome</keyword>
<keyword evidence="2 5" id="KW-0238">DNA-binding</keyword>
<dbReference type="InterPro" id="IPR020479">
    <property type="entry name" value="HD_metazoa"/>
</dbReference>
<evidence type="ECO:0000313" key="10">
    <source>
        <dbReference type="WBParaSite" id="TCONS_00008476.p1"/>
    </source>
</evidence>
<dbReference type="PRINTS" id="PR00031">
    <property type="entry name" value="HTHREPRESSR"/>
</dbReference>
<evidence type="ECO:0000256" key="4">
    <source>
        <dbReference type="ARBA" id="ARBA00023242"/>
    </source>
</evidence>
<dbReference type="GO" id="GO:0005634">
    <property type="term" value="C:nucleus"/>
    <property type="evidence" value="ECO:0007669"/>
    <property type="project" value="UniProtKB-SubCell"/>
</dbReference>
<dbReference type="Gene3D" id="1.10.10.60">
    <property type="entry name" value="Homeodomain-like"/>
    <property type="match status" value="1"/>
</dbReference>
<dbReference type="SUPFAM" id="SSF46689">
    <property type="entry name" value="Homeodomain-like"/>
    <property type="match status" value="1"/>
</dbReference>
<dbReference type="Proteomes" id="UP000035681">
    <property type="component" value="Unplaced"/>
</dbReference>
<evidence type="ECO:0000313" key="9">
    <source>
        <dbReference type="WBParaSite" id="SSTP_0000092200.1"/>
    </source>
</evidence>
<evidence type="ECO:0000256" key="5">
    <source>
        <dbReference type="PROSITE-ProRule" id="PRU00108"/>
    </source>
</evidence>